<reference evidence="1" key="1">
    <citation type="submission" date="2022-11" db="EMBL/GenBank/DDBJ databases">
        <authorList>
            <person name="Petersen C."/>
        </authorList>
    </citation>
    <scope>NUCLEOTIDE SEQUENCE</scope>
    <source>
        <strain evidence="1">IBT 19713</strain>
    </source>
</reference>
<dbReference type="PANTHER" id="PTHR14187:SF5">
    <property type="entry name" value="HEAT SHOCK 70 KDA PROTEIN 12A"/>
    <property type="match status" value="1"/>
</dbReference>
<proteinExistence type="predicted"/>
<accession>A0A9W9NGR0</accession>
<dbReference type="Gene3D" id="3.30.420.40">
    <property type="match status" value="1"/>
</dbReference>
<sequence>MKPSERVFPVMASRSGPKLVVGIDFGTTFSGIAWALEACPEEIEVIQKWPDGRNRSLQKVPSCLTYGTSAVNWGYQVNDEVHPNAIRGLKLLLDDSKPVTYRPSIEAKSHLKSLGKSTVDAIADYLRALVGHAKEILRRRFDSALDIMEIQYILTVPAVWSDKAKDLTMQAGCRAGIPRAQLSLLSEPESAAIYAIRAIQPNTMAKHGDCIIVCDAGGGTVDLITYEITQTEPLRLQEVTEGTGGICGSVLLDHCFEELLAQTVGEKMHMSIPRAARLVALNYWQDNIKANYTGPELEEYLDVGYAVPLPGAPDVPGIIEGGFWNLERKVNDTGLNAKAIILVGGLGSSDYIHKRLETKFSDLRGDAANECMVRCCSGATINENEPVRLSFYRNVDINGSFKFCDELSFCVTETAPSQLNKAVSPLCELNADLDKIPKELFEKHKNSTGLEFYRVHFDLVLTPTSASLLFHLEFNDVEYGKVRARYY</sequence>
<dbReference type="PRINTS" id="PR00301">
    <property type="entry name" value="HEATSHOCK70"/>
</dbReference>
<comment type="caution">
    <text evidence="1">The sequence shown here is derived from an EMBL/GenBank/DDBJ whole genome shotgun (WGS) entry which is preliminary data.</text>
</comment>
<name>A0A9W9NGR0_9EURO</name>
<organism evidence="1 2">
    <name type="scientific">Penicillium chermesinum</name>
    <dbReference type="NCBI Taxonomy" id="63820"/>
    <lineage>
        <taxon>Eukaryota</taxon>
        <taxon>Fungi</taxon>
        <taxon>Dikarya</taxon>
        <taxon>Ascomycota</taxon>
        <taxon>Pezizomycotina</taxon>
        <taxon>Eurotiomycetes</taxon>
        <taxon>Eurotiomycetidae</taxon>
        <taxon>Eurotiales</taxon>
        <taxon>Aspergillaceae</taxon>
        <taxon>Penicillium</taxon>
    </lineage>
</organism>
<dbReference type="OrthoDB" id="2963168at2759"/>
<dbReference type="AlphaFoldDB" id="A0A9W9NGR0"/>
<evidence type="ECO:0008006" key="3">
    <source>
        <dbReference type="Google" id="ProtNLM"/>
    </source>
</evidence>
<dbReference type="PANTHER" id="PTHR14187">
    <property type="entry name" value="ALPHA KINASE/ELONGATION FACTOR 2 KINASE"/>
    <property type="match status" value="1"/>
</dbReference>
<keyword evidence="2" id="KW-1185">Reference proteome</keyword>
<gene>
    <name evidence="1" type="ORF">N7468_008876</name>
</gene>
<evidence type="ECO:0000313" key="1">
    <source>
        <dbReference type="EMBL" id="KAJ5219672.1"/>
    </source>
</evidence>
<dbReference type="Proteomes" id="UP001150941">
    <property type="component" value="Unassembled WGS sequence"/>
</dbReference>
<dbReference type="InterPro" id="IPR043129">
    <property type="entry name" value="ATPase_NBD"/>
</dbReference>
<dbReference type="GeneID" id="83205475"/>
<dbReference type="EMBL" id="JAPQKS010000007">
    <property type="protein sequence ID" value="KAJ5219672.1"/>
    <property type="molecule type" value="Genomic_DNA"/>
</dbReference>
<protein>
    <recommendedName>
        <fullName evidence="3">Actin-like ATPase domain-containing protein</fullName>
    </recommendedName>
</protein>
<reference evidence="1" key="2">
    <citation type="journal article" date="2023" name="IMA Fungus">
        <title>Comparative genomic study of the Penicillium genus elucidates a diverse pangenome and 15 lateral gene transfer events.</title>
        <authorList>
            <person name="Petersen C."/>
            <person name="Sorensen T."/>
            <person name="Nielsen M.R."/>
            <person name="Sondergaard T.E."/>
            <person name="Sorensen J.L."/>
            <person name="Fitzpatrick D.A."/>
            <person name="Frisvad J.C."/>
            <person name="Nielsen K.L."/>
        </authorList>
    </citation>
    <scope>NUCLEOTIDE SEQUENCE</scope>
    <source>
        <strain evidence="1">IBT 19713</strain>
    </source>
</reference>
<dbReference type="SUPFAM" id="SSF53067">
    <property type="entry name" value="Actin-like ATPase domain"/>
    <property type="match status" value="2"/>
</dbReference>
<evidence type="ECO:0000313" key="2">
    <source>
        <dbReference type="Proteomes" id="UP001150941"/>
    </source>
</evidence>
<dbReference type="RefSeq" id="XP_058326502.1">
    <property type="nucleotide sequence ID" value="XM_058478172.1"/>
</dbReference>
<dbReference type="CDD" id="cd10170">
    <property type="entry name" value="ASKHA_NBD_HSP70"/>
    <property type="match status" value="1"/>
</dbReference>